<dbReference type="PROSITE" id="PS00139">
    <property type="entry name" value="THIOL_PROTEASE_CYS"/>
    <property type="match status" value="1"/>
</dbReference>
<sequence>MGYLHILLVLTCILSSAFADPVSNDFIENINKQNLTWRARKYSDTSSRRLSISRTSLGLSPTDEKDSLNIVAYQIADGDIPESFDAREKWSNCSSLKEIRDQANCGSCWAFAATEAMTDRICIHSNGIKQISVSAQDLLSCCTNCGYGCNGGYPANAWSYWHKTGIVSGGLYNSSNGCRSYSLAPCDHHVSGSLTNCSAVIEAETPQCVKTCDNGTHLNYTTELTFGEVPYVLENVTSSIQWEILTNGPVEAEFDVYEDFLVYSEGVYKKTENVSKVGAHDVKIIGWGVDGGIPYWLIANSWNAEWGENGYFRMLRGENHCGIESYVVVAVPNLGSDSNIPKFEIGMLLFSWILYMYCR</sequence>
<comment type="caution">
    <text evidence="7">The sequence shown here is derived from an EMBL/GenBank/DDBJ whole genome shotgun (WGS) entry which is preliminary data.</text>
</comment>
<dbReference type="SMART" id="SM00645">
    <property type="entry name" value="Pept_C1"/>
    <property type="match status" value="1"/>
</dbReference>
<evidence type="ECO:0000256" key="3">
    <source>
        <dbReference type="ARBA" id="ARBA00022801"/>
    </source>
</evidence>
<keyword evidence="2" id="KW-0645">Protease</keyword>
<feature type="domain" description="Peptidase C1A papain C-terminal" evidence="6">
    <location>
        <begin position="80"/>
        <end position="331"/>
    </location>
</feature>
<proteinExistence type="inferred from homology"/>
<comment type="similarity">
    <text evidence="1">Belongs to the peptidase C1 family.</text>
</comment>
<evidence type="ECO:0000256" key="1">
    <source>
        <dbReference type="ARBA" id="ARBA00008455"/>
    </source>
</evidence>
<accession>A0ABQ9IRN9</accession>
<evidence type="ECO:0000313" key="7">
    <source>
        <dbReference type="EMBL" id="KAJ8961325.1"/>
    </source>
</evidence>
<keyword evidence="3" id="KW-0378">Hydrolase</keyword>
<evidence type="ECO:0000313" key="8">
    <source>
        <dbReference type="Proteomes" id="UP001162164"/>
    </source>
</evidence>
<gene>
    <name evidence="7" type="ORF">NQ317_012390</name>
</gene>
<dbReference type="InterPro" id="IPR038765">
    <property type="entry name" value="Papain-like_cys_pep_sf"/>
</dbReference>
<dbReference type="PROSITE" id="PS00640">
    <property type="entry name" value="THIOL_PROTEASE_ASN"/>
    <property type="match status" value="1"/>
</dbReference>
<dbReference type="PANTHER" id="PTHR12411">
    <property type="entry name" value="CYSTEINE PROTEASE FAMILY C1-RELATED"/>
    <property type="match status" value="1"/>
</dbReference>
<dbReference type="InterPro" id="IPR000668">
    <property type="entry name" value="Peptidase_C1A_C"/>
</dbReference>
<dbReference type="InterPro" id="IPR000169">
    <property type="entry name" value="Pept_cys_AS"/>
</dbReference>
<dbReference type="EMBL" id="JAPWTJ010003166">
    <property type="protein sequence ID" value="KAJ8961325.1"/>
    <property type="molecule type" value="Genomic_DNA"/>
</dbReference>
<dbReference type="SUPFAM" id="SSF54001">
    <property type="entry name" value="Cysteine proteinases"/>
    <property type="match status" value="1"/>
</dbReference>
<keyword evidence="4" id="KW-0788">Thiol protease</keyword>
<keyword evidence="5" id="KW-0732">Signal</keyword>
<keyword evidence="8" id="KW-1185">Reference proteome</keyword>
<dbReference type="Pfam" id="PF00112">
    <property type="entry name" value="Peptidase_C1"/>
    <property type="match status" value="1"/>
</dbReference>
<dbReference type="InterPro" id="IPR013128">
    <property type="entry name" value="Peptidase_C1A"/>
</dbReference>
<dbReference type="Gene3D" id="3.90.70.10">
    <property type="entry name" value="Cysteine proteinases"/>
    <property type="match status" value="1"/>
</dbReference>
<dbReference type="InterPro" id="IPR025661">
    <property type="entry name" value="Pept_asp_AS"/>
</dbReference>
<evidence type="ECO:0000256" key="4">
    <source>
        <dbReference type="ARBA" id="ARBA00022807"/>
    </source>
</evidence>
<organism evidence="7 8">
    <name type="scientific">Molorchus minor</name>
    <dbReference type="NCBI Taxonomy" id="1323400"/>
    <lineage>
        <taxon>Eukaryota</taxon>
        <taxon>Metazoa</taxon>
        <taxon>Ecdysozoa</taxon>
        <taxon>Arthropoda</taxon>
        <taxon>Hexapoda</taxon>
        <taxon>Insecta</taxon>
        <taxon>Pterygota</taxon>
        <taxon>Neoptera</taxon>
        <taxon>Endopterygota</taxon>
        <taxon>Coleoptera</taxon>
        <taxon>Polyphaga</taxon>
        <taxon>Cucujiformia</taxon>
        <taxon>Chrysomeloidea</taxon>
        <taxon>Cerambycidae</taxon>
        <taxon>Lamiinae</taxon>
        <taxon>Monochamini</taxon>
        <taxon>Molorchus</taxon>
    </lineage>
</organism>
<dbReference type="PRINTS" id="PR00705">
    <property type="entry name" value="PAPAIN"/>
</dbReference>
<reference evidence="7" key="1">
    <citation type="journal article" date="2023" name="Insect Mol. Biol.">
        <title>Genome sequencing provides insights into the evolution of gene families encoding plant cell wall-degrading enzymes in longhorned beetles.</title>
        <authorList>
            <person name="Shin N.R."/>
            <person name="Okamura Y."/>
            <person name="Kirsch R."/>
            <person name="Pauchet Y."/>
        </authorList>
    </citation>
    <scope>NUCLEOTIDE SEQUENCE</scope>
    <source>
        <strain evidence="7">MMC_N1</strain>
    </source>
</reference>
<evidence type="ECO:0000256" key="2">
    <source>
        <dbReference type="ARBA" id="ARBA00022670"/>
    </source>
</evidence>
<protein>
    <recommendedName>
        <fullName evidence="6">Peptidase C1A papain C-terminal domain-containing protein</fullName>
    </recommendedName>
</protein>
<dbReference type="Proteomes" id="UP001162164">
    <property type="component" value="Unassembled WGS sequence"/>
</dbReference>
<feature type="chain" id="PRO_5045081721" description="Peptidase C1A papain C-terminal domain-containing protein" evidence="5">
    <location>
        <begin position="20"/>
        <end position="359"/>
    </location>
</feature>
<dbReference type="CDD" id="cd02620">
    <property type="entry name" value="Peptidase_C1A_CathepsinB"/>
    <property type="match status" value="1"/>
</dbReference>
<name>A0ABQ9IRN9_9CUCU</name>
<evidence type="ECO:0000259" key="6">
    <source>
        <dbReference type="SMART" id="SM00645"/>
    </source>
</evidence>
<evidence type="ECO:0000256" key="5">
    <source>
        <dbReference type="SAM" id="SignalP"/>
    </source>
</evidence>
<feature type="signal peptide" evidence="5">
    <location>
        <begin position="1"/>
        <end position="19"/>
    </location>
</feature>